<dbReference type="PANTHER" id="PTHR33395:SF22">
    <property type="entry name" value="REVERSE TRANSCRIPTASE DOMAIN-CONTAINING PROTEIN"/>
    <property type="match status" value="1"/>
</dbReference>
<dbReference type="PANTHER" id="PTHR33395">
    <property type="entry name" value="TRANSCRIPTASE, PUTATIVE-RELATED-RELATED"/>
    <property type="match status" value="1"/>
</dbReference>
<feature type="domain" description="Endonuclease/exonuclease/phosphatase" evidence="1">
    <location>
        <begin position="342"/>
        <end position="545"/>
    </location>
</feature>
<organism evidence="2 3">
    <name type="scientific">Culex pipiens pipiens</name>
    <name type="common">Northern house mosquito</name>
    <dbReference type="NCBI Taxonomy" id="38569"/>
    <lineage>
        <taxon>Eukaryota</taxon>
        <taxon>Metazoa</taxon>
        <taxon>Ecdysozoa</taxon>
        <taxon>Arthropoda</taxon>
        <taxon>Hexapoda</taxon>
        <taxon>Insecta</taxon>
        <taxon>Pterygota</taxon>
        <taxon>Neoptera</taxon>
        <taxon>Endopterygota</taxon>
        <taxon>Diptera</taxon>
        <taxon>Nematocera</taxon>
        <taxon>Culicoidea</taxon>
        <taxon>Culicidae</taxon>
        <taxon>Culicinae</taxon>
        <taxon>Culicini</taxon>
        <taxon>Culex</taxon>
        <taxon>Culex</taxon>
    </lineage>
</organism>
<gene>
    <name evidence="2" type="ORF">pipiens_001300</name>
</gene>
<comment type="caution">
    <text evidence="2">The sequence shown here is derived from an EMBL/GenBank/DDBJ whole genome shotgun (WGS) entry which is preliminary data.</text>
</comment>
<dbReference type="Gene3D" id="3.60.10.10">
    <property type="entry name" value="Endonuclease/exonuclease/phosphatase"/>
    <property type="match status" value="1"/>
</dbReference>
<dbReference type="InterPro" id="IPR036691">
    <property type="entry name" value="Endo/exonu/phosph_ase_sf"/>
</dbReference>
<proteinExistence type="predicted"/>
<dbReference type="AlphaFoldDB" id="A0ABD1D5Q5"/>
<dbReference type="SUPFAM" id="SSF56219">
    <property type="entry name" value="DNase I-like"/>
    <property type="match status" value="1"/>
</dbReference>
<keyword evidence="3" id="KW-1185">Reference proteome</keyword>
<protein>
    <recommendedName>
        <fullName evidence="1">Endonuclease/exonuclease/phosphatase domain-containing protein</fullName>
    </recommendedName>
</protein>
<reference evidence="2 3" key="1">
    <citation type="submission" date="2024-05" db="EMBL/GenBank/DDBJ databases">
        <title>Culex pipiens pipiens assembly and annotation.</title>
        <authorList>
            <person name="Alout H."/>
            <person name="Durand T."/>
        </authorList>
    </citation>
    <scope>NUCLEOTIDE SEQUENCE [LARGE SCALE GENOMIC DNA]</scope>
    <source>
        <strain evidence="2">HA-2024</strain>
        <tissue evidence="2">Whole body</tissue>
    </source>
</reference>
<dbReference type="Proteomes" id="UP001562425">
    <property type="component" value="Unassembled WGS sequence"/>
</dbReference>
<dbReference type="InterPro" id="IPR005135">
    <property type="entry name" value="Endo/exonuclease/phosphatase"/>
</dbReference>
<dbReference type="EMBL" id="JBEHCU010007590">
    <property type="protein sequence ID" value="KAL1394462.1"/>
    <property type="molecule type" value="Genomic_DNA"/>
</dbReference>
<dbReference type="InterPro" id="IPR013083">
    <property type="entry name" value="Znf_RING/FYVE/PHD"/>
</dbReference>
<evidence type="ECO:0000259" key="1">
    <source>
        <dbReference type="Pfam" id="PF03372"/>
    </source>
</evidence>
<dbReference type="Gene3D" id="3.30.40.10">
    <property type="entry name" value="Zinc/RING finger domain, C3HC4 (zinc finger)"/>
    <property type="match status" value="1"/>
</dbReference>
<evidence type="ECO:0000313" key="2">
    <source>
        <dbReference type="EMBL" id="KAL1394462.1"/>
    </source>
</evidence>
<accession>A0ABD1D5Q5</accession>
<sequence>MDRVCGTCAKEIKDIEPAQCSYCENFYHIKAECSDVTRSYMQVFFSTRKALWLCPNCRDVFSNRTVKSLLQEVAADRTGAAGDSGELTRLQNQVEVLMKSVTDLQQQVSNNLTAVMEKIEKCTSPSECCKSTSYAAVASGQSEVFEREKDSVVVQKPRVKRPTISGTGEVNLQDLSVTSITVEPRPQRFWLYLTGLNPKINTNDVKLIVERCLGTSLDLDPKLLVPKDTDCSRYRFVSYRIGLDPKLRDKALDGNNWPRNLGVREFEFFDTDSKNRSTPLDHGAYTFWEPPILPTSAHPLLKFIPVARAHRSVVMWGSPSLLPQAIQTEPAERRFLTVYYQNVRGLRTKTNETFLALCRCDYDVIVFTETWLTEAIKDAELTKNYKLFRCDRNPESSSLLRGGGVLIAAKAKLGCKAVELLNCESLEQTVIRLTLPLQTLFVCCVYIRPVSDPATYATHAAAVQQVIDLSKESDSVLVVGDYNLPNLIWYHDDDTDSLLPVNASSEQEVTLVESMLPLGLTQVNDLPNAFGKLLDLVFVSDNVSVELFEPPCPLLKVDQHHNPLLMQLEYRTALNDNTVEPDAVFDFKRCDYTTLNERILAVDWLTFLDAPCVNSVTEMFYEKLFEIFNEVVPRKSVRICHRYKQPWWNDDLRLLRNRLRKATSRFLSTKTAWDKVVARNIEEEYLNLQQESFQNYINDLQSTVKSNPSKFWTYVNAKKQTEQTPLDVSYRDVNSSSPEESASFFADFFKSVYNTNSTVYPDSHLEGAPTSNISIPRPTLADDDILKVLSSVDPSKGPGPDGLPPVFVKSCANSLVVPVSVIFNKSLEHAIFPDIWKLASISPIHKSGNFPIVLLWLHLGYKWPPVGGTFRNTADNWSTYIKMHTALALDPVIVKKKEWEDTLLLGHYFNQLPGTNEPP</sequence>
<dbReference type="Pfam" id="PF03372">
    <property type="entry name" value="Exo_endo_phos"/>
    <property type="match status" value="1"/>
</dbReference>
<name>A0ABD1D5Q5_CULPP</name>
<evidence type="ECO:0000313" key="3">
    <source>
        <dbReference type="Proteomes" id="UP001562425"/>
    </source>
</evidence>